<accession>A0A1I1ANI6</accession>
<dbReference type="AlphaFoldDB" id="A0A1I1ANI6"/>
<protein>
    <submittedName>
        <fullName evidence="1">Uncharacterized protein</fullName>
    </submittedName>
</protein>
<keyword evidence="2" id="KW-1185">Reference proteome</keyword>
<evidence type="ECO:0000313" key="2">
    <source>
        <dbReference type="Proteomes" id="UP000198790"/>
    </source>
</evidence>
<dbReference type="Proteomes" id="UP000198790">
    <property type="component" value="Unassembled WGS sequence"/>
</dbReference>
<name>A0A1I1ANI6_9BACT</name>
<sequence>MTSSSSSSDLFIQKDAVPNQIMVPISIKVLESSGVMLPFKTRKEGISVNAKATNDINFSIFFTISKLKE</sequence>
<reference evidence="1 2" key="1">
    <citation type="submission" date="2016-10" db="EMBL/GenBank/DDBJ databases">
        <authorList>
            <person name="de Groot N.N."/>
        </authorList>
    </citation>
    <scope>NUCLEOTIDE SEQUENCE [LARGE SCALE GENOMIC DNA]</scope>
    <source>
        <strain evidence="1 2">DSM 23399</strain>
    </source>
</reference>
<organism evidence="1 2">
    <name type="scientific">Algoriphagus aquimarinus</name>
    <dbReference type="NCBI Taxonomy" id="237018"/>
    <lineage>
        <taxon>Bacteria</taxon>
        <taxon>Pseudomonadati</taxon>
        <taxon>Bacteroidota</taxon>
        <taxon>Cytophagia</taxon>
        <taxon>Cytophagales</taxon>
        <taxon>Cyclobacteriaceae</taxon>
        <taxon>Algoriphagus</taxon>
    </lineage>
</organism>
<evidence type="ECO:0000313" key="1">
    <source>
        <dbReference type="EMBL" id="SFB37950.1"/>
    </source>
</evidence>
<gene>
    <name evidence="1" type="ORF">SAMN04489723_108168</name>
</gene>
<dbReference type="EMBL" id="FOKK01000008">
    <property type="protein sequence ID" value="SFB37950.1"/>
    <property type="molecule type" value="Genomic_DNA"/>
</dbReference>
<proteinExistence type="predicted"/>